<protein>
    <submittedName>
        <fullName evidence="1">Uncharacterized protein</fullName>
    </submittedName>
</protein>
<dbReference type="Proteomes" id="UP000515488">
    <property type="component" value="Chromosome"/>
</dbReference>
<gene>
    <name evidence="1" type="ORF">WP5S18C02_02930</name>
</gene>
<evidence type="ECO:0000313" key="2">
    <source>
        <dbReference type="Proteomes" id="UP000515488"/>
    </source>
</evidence>
<dbReference type="AlphaFoldDB" id="A0A6S5JPE9"/>
<dbReference type="RefSeq" id="WP_032620604.1">
    <property type="nucleotide sequence ID" value="NZ_AP022126.1"/>
</dbReference>
<name>A0A6S5JPE9_ENTCL</name>
<reference evidence="1 2" key="1">
    <citation type="submission" date="2019-12" db="EMBL/GenBank/DDBJ databases">
        <title>complete genome sequences of Enterobacter cloacae str. WP5-S18-CRE-02 isolated from wastewater treatment plant effluent.</title>
        <authorList>
            <person name="Sekizuka T."/>
            <person name="Itokawa K."/>
            <person name="Yatsu K."/>
            <person name="Inamine Y."/>
            <person name="Kuroda M."/>
        </authorList>
    </citation>
    <scope>NUCLEOTIDE SEQUENCE [LARGE SCALE GENOMIC DNA]</scope>
    <source>
        <strain evidence="1 2">WP5-S18-CRE-02</strain>
    </source>
</reference>
<dbReference type="EMBL" id="AP022126">
    <property type="protein sequence ID" value="BBS30087.1"/>
    <property type="molecule type" value="Genomic_DNA"/>
</dbReference>
<sequence>MTPQQRRKYLNAFTTVANATHKRYLGKSVLLTGIQAGWIKSLLCVWGDGVRGDTAPRKPTGHSCWNVIRGKNWSDKALERFTAALNQAREEGYRGEQAMKRARSILWPEPQASLVDEAMSADDVEFVEEAVLQAFELADPVYVVGCQYYTTRKKMSDISRELQRLAPWLTDREARERVRWCLEIFRAKVFLSVRRGLEKVS</sequence>
<accession>A0A6S5JPE9</accession>
<evidence type="ECO:0000313" key="1">
    <source>
        <dbReference type="EMBL" id="BBS30087.1"/>
    </source>
</evidence>
<proteinExistence type="predicted"/>
<organism evidence="1 2">
    <name type="scientific">Enterobacter cloacae</name>
    <dbReference type="NCBI Taxonomy" id="550"/>
    <lineage>
        <taxon>Bacteria</taxon>
        <taxon>Pseudomonadati</taxon>
        <taxon>Pseudomonadota</taxon>
        <taxon>Gammaproteobacteria</taxon>
        <taxon>Enterobacterales</taxon>
        <taxon>Enterobacteriaceae</taxon>
        <taxon>Enterobacter</taxon>
        <taxon>Enterobacter cloacae complex</taxon>
    </lineage>
</organism>